<comment type="caution">
    <text evidence="9">The sequence shown here is derived from an EMBL/GenBank/DDBJ whole genome shotgun (WGS) entry which is preliminary data.</text>
</comment>
<dbReference type="InterPro" id="IPR022572">
    <property type="entry name" value="DNA_rep/recomb_RecO_N"/>
</dbReference>
<reference evidence="9 10" key="1">
    <citation type="submission" date="2017-03" db="EMBL/GenBank/DDBJ databases">
        <title>Isolation of Levoglucosan Utilizing Bacteria.</title>
        <authorList>
            <person name="Arya A.S."/>
        </authorList>
    </citation>
    <scope>NUCLEOTIDE SEQUENCE [LARGE SCALE GENOMIC DNA]</scope>
    <source>
        <strain evidence="9 10">MEC069</strain>
    </source>
</reference>
<proteinExistence type="inferred from homology"/>
<dbReference type="PANTHER" id="PTHR33991:SF1">
    <property type="entry name" value="DNA REPAIR PROTEIN RECO"/>
    <property type="match status" value="1"/>
</dbReference>
<dbReference type="Pfam" id="PF02565">
    <property type="entry name" value="RecO_C"/>
    <property type="match status" value="1"/>
</dbReference>
<comment type="similarity">
    <text evidence="1 7">Belongs to the RecO family.</text>
</comment>
<dbReference type="Pfam" id="PF11967">
    <property type="entry name" value="RecO_N"/>
    <property type="match status" value="1"/>
</dbReference>
<keyword evidence="10" id="KW-1185">Reference proteome</keyword>
<evidence type="ECO:0000256" key="2">
    <source>
        <dbReference type="ARBA" id="ARBA00021310"/>
    </source>
</evidence>
<name>A0A4Y8PSX6_9BACL</name>
<dbReference type="SUPFAM" id="SSF50249">
    <property type="entry name" value="Nucleic acid-binding proteins"/>
    <property type="match status" value="1"/>
</dbReference>
<dbReference type="Gene3D" id="1.20.1440.120">
    <property type="entry name" value="Recombination protein O, C-terminal domain"/>
    <property type="match status" value="1"/>
</dbReference>
<dbReference type="GO" id="GO:0006302">
    <property type="term" value="P:double-strand break repair"/>
    <property type="evidence" value="ECO:0007669"/>
    <property type="project" value="TreeGrafter"/>
</dbReference>
<sequence length="251" mass="27841">MLRSVQGIVLRSMDYGEGNKIVSLLTLELGKVSVMARGAKKVKSRHSAVTQLFTYGDFVFFKNSGQMGTLSNAEIIDAHHALREDLHMSAYSSYLAEMADRMLGDEEGSGYVFEQLKAGLTAIEERKDMQIIVHLFEMKMFELAGYLPVTDACVSCGAADGLAAFSSMLGGVLCRRCLYKDAQALAVGEGTLKLLKLFPRMDLRRLGAIAVKPETKEQLKLCMRAYMDTHIGINWKSRGFIEQMEKYGIGE</sequence>
<evidence type="ECO:0000256" key="3">
    <source>
        <dbReference type="ARBA" id="ARBA00022763"/>
    </source>
</evidence>
<feature type="domain" description="DNA replication/recombination mediator RecO N-terminal" evidence="8">
    <location>
        <begin position="4"/>
        <end position="78"/>
    </location>
</feature>
<dbReference type="InterPro" id="IPR003717">
    <property type="entry name" value="RecO"/>
</dbReference>
<dbReference type="OrthoDB" id="9797083at2"/>
<dbReference type="RefSeq" id="WP_134756610.1">
    <property type="nucleotide sequence ID" value="NZ_MYFO02000016.1"/>
</dbReference>
<evidence type="ECO:0000256" key="7">
    <source>
        <dbReference type="HAMAP-Rule" id="MF_00201"/>
    </source>
</evidence>
<evidence type="ECO:0000256" key="4">
    <source>
        <dbReference type="ARBA" id="ARBA00023172"/>
    </source>
</evidence>
<accession>A0A4Y8PSX6</accession>
<dbReference type="InterPro" id="IPR037278">
    <property type="entry name" value="ARFGAP/RecO"/>
</dbReference>
<dbReference type="AlphaFoldDB" id="A0A4Y8PSX6"/>
<evidence type="ECO:0000259" key="8">
    <source>
        <dbReference type="Pfam" id="PF11967"/>
    </source>
</evidence>
<dbReference type="InterPro" id="IPR042242">
    <property type="entry name" value="RecO_C"/>
</dbReference>
<evidence type="ECO:0000313" key="10">
    <source>
        <dbReference type="Proteomes" id="UP000298246"/>
    </source>
</evidence>
<dbReference type="SUPFAM" id="SSF57863">
    <property type="entry name" value="ArfGap/RecO-like zinc finger"/>
    <property type="match status" value="1"/>
</dbReference>
<dbReference type="GO" id="GO:0043590">
    <property type="term" value="C:bacterial nucleoid"/>
    <property type="evidence" value="ECO:0007669"/>
    <property type="project" value="TreeGrafter"/>
</dbReference>
<evidence type="ECO:0000256" key="6">
    <source>
        <dbReference type="ARBA" id="ARBA00033409"/>
    </source>
</evidence>
<dbReference type="PANTHER" id="PTHR33991">
    <property type="entry name" value="DNA REPAIR PROTEIN RECO"/>
    <property type="match status" value="1"/>
</dbReference>
<gene>
    <name evidence="7" type="primary">recO</name>
    <name evidence="9" type="ORF">B5M42_21490</name>
</gene>
<evidence type="ECO:0000313" key="9">
    <source>
        <dbReference type="EMBL" id="TFE83981.1"/>
    </source>
</evidence>
<dbReference type="EMBL" id="MYFO01000040">
    <property type="protein sequence ID" value="TFE83981.1"/>
    <property type="molecule type" value="Genomic_DNA"/>
</dbReference>
<protein>
    <recommendedName>
        <fullName evidence="2 7">DNA repair protein RecO</fullName>
    </recommendedName>
    <alternativeName>
        <fullName evidence="6 7">Recombination protein O</fullName>
    </alternativeName>
</protein>
<keyword evidence="3 7" id="KW-0227">DNA damage</keyword>
<organism evidence="9 10">
    <name type="scientific">Paenibacillus athensensis</name>
    <dbReference type="NCBI Taxonomy" id="1967502"/>
    <lineage>
        <taxon>Bacteria</taxon>
        <taxon>Bacillati</taxon>
        <taxon>Bacillota</taxon>
        <taxon>Bacilli</taxon>
        <taxon>Bacillales</taxon>
        <taxon>Paenibacillaceae</taxon>
        <taxon>Paenibacillus</taxon>
    </lineage>
</organism>
<keyword evidence="4 7" id="KW-0233">DNA recombination</keyword>
<comment type="function">
    <text evidence="7">Involved in DNA repair and RecF pathway recombination.</text>
</comment>
<dbReference type="InterPro" id="IPR012340">
    <property type="entry name" value="NA-bd_OB-fold"/>
</dbReference>
<keyword evidence="5 7" id="KW-0234">DNA repair</keyword>
<dbReference type="Gene3D" id="2.40.50.140">
    <property type="entry name" value="Nucleic acid-binding proteins"/>
    <property type="match status" value="1"/>
</dbReference>
<evidence type="ECO:0000256" key="5">
    <source>
        <dbReference type="ARBA" id="ARBA00023204"/>
    </source>
</evidence>
<evidence type="ECO:0000256" key="1">
    <source>
        <dbReference type="ARBA" id="ARBA00007452"/>
    </source>
</evidence>
<dbReference type="HAMAP" id="MF_00201">
    <property type="entry name" value="RecO"/>
    <property type="match status" value="1"/>
</dbReference>
<dbReference type="NCBIfam" id="TIGR00613">
    <property type="entry name" value="reco"/>
    <property type="match status" value="1"/>
</dbReference>
<dbReference type="Proteomes" id="UP000298246">
    <property type="component" value="Unassembled WGS sequence"/>
</dbReference>
<dbReference type="GO" id="GO:0006310">
    <property type="term" value="P:DNA recombination"/>
    <property type="evidence" value="ECO:0007669"/>
    <property type="project" value="UniProtKB-UniRule"/>
</dbReference>